<reference evidence="1" key="2">
    <citation type="journal article" date="2015" name="Fish Shellfish Immunol.">
        <title>Early steps in the European eel (Anguilla anguilla)-Vibrio vulnificus interaction in the gills: Role of the RtxA13 toxin.</title>
        <authorList>
            <person name="Callol A."/>
            <person name="Pajuelo D."/>
            <person name="Ebbesson L."/>
            <person name="Teles M."/>
            <person name="MacKenzie S."/>
            <person name="Amaro C."/>
        </authorList>
    </citation>
    <scope>NUCLEOTIDE SEQUENCE</scope>
</reference>
<proteinExistence type="predicted"/>
<dbReference type="AlphaFoldDB" id="A0A0E9WYQ1"/>
<reference evidence="1" key="1">
    <citation type="submission" date="2014-11" db="EMBL/GenBank/DDBJ databases">
        <authorList>
            <person name="Amaro Gonzalez C."/>
        </authorList>
    </citation>
    <scope>NUCLEOTIDE SEQUENCE</scope>
</reference>
<accession>A0A0E9WYQ1</accession>
<evidence type="ECO:0000313" key="1">
    <source>
        <dbReference type="EMBL" id="JAH95316.1"/>
    </source>
</evidence>
<protein>
    <submittedName>
        <fullName evidence="1">Uncharacterized protein</fullName>
    </submittedName>
</protein>
<sequence length="68" mass="7877">MFQYFATSEISDVKFLSTSFVQCITNHCSISTPRIQFVLPFNIINLEEIAKQFRIAALYLCCELRPLL</sequence>
<name>A0A0E9WYQ1_ANGAN</name>
<organism evidence="1">
    <name type="scientific">Anguilla anguilla</name>
    <name type="common">European freshwater eel</name>
    <name type="synonym">Muraena anguilla</name>
    <dbReference type="NCBI Taxonomy" id="7936"/>
    <lineage>
        <taxon>Eukaryota</taxon>
        <taxon>Metazoa</taxon>
        <taxon>Chordata</taxon>
        <taxon>Craniata</taxon>
        <taxon>Vertebrata</taxon>
        <taxon>Euteleostomi</taxon>
        <taxon>Actinopterygii</taxon>
        <taxon>Neopterygii</taxon>
        <taxon>Teleostei</taxon>
        <taxon>Anguilliformes</taxon>
        <taxon>Anguillidae</taxon>
        <taxon>Anguilla</taxon>
    </lineage>
</organism>
<dbReference type="EMBL" id="GBXM01013261">
    <property type="protein sequence ID" value="JAH95316.1"/>
    <property type="molecule type" value="Transcribed_RNA"/>
</dbReference>